<dbReference type="Gene3D" id="3.40.50.360">
    <property type="match status" value="1"/>
</dbReference>
<dbReference type="Proteomes" id="UP001224644">
    <property type="component" value="Unassembled WGS sequence"/>
</dbReference>
<dbReference type="EMBL" id="JAUFPX010000020">
    <property type="protein sequence ID" value="MDN3592986.1"/>
    <property type="molecule type" value="Genomic_DNA"/>
</dbReference>
<evidence type="ECO:0000313" key="1">
    <source>
        <dbReference type="EMBL" id="MDN3592986.1"/>
    </source>
</evidence>
<evidence type="ECO:0008006" key="3">
    <source>
        <dbReference type="Google" id="ProtNLM"/>
    </source>
</evidence>
<comment type="caution">
    <text evidence="1">The sequence shown here is derived from an EMBL/GenBank/DDBJ whole genome shotgun (WGS) entry which is preliminary data.</text>
</comment>
<organism evidence="1 2">
    <name type="scientific">Methylobacterium adhaesivum</name>
    <dbReference type="NCBI Taxonomy" id="333297"/>
    <lineage>
        <taxon>Bacteria</taxon>
        <taxon>Pseudomonadati</taxon>
        <taxon>Pseudomonadota</taxon>
        <taxon>Alphaproteobacteria</taxon>
        <taxon>Hyphomicrobiales</taxon>
        <taxon>Methylobacteriaceae</taxon>
        <taxon>Methylobacterium</taxon>
    </lineage>
</organism>
<sequence>MAEVLVAYYSRTGTTERLARALADRLGAELDRIETPTSYAGPIGFAKGIWHSLRGVSPPIRRGLDPRRFRVVVVCSPVWAGRLAGPPRTYIRQAGKIQRLCGAAVSGAGGRQERFFREMERLGGQDGIPRLSLAQRQVAGGGFEGLLDAFVETIRGGYTAAA</sequence>
<proteinExistence type="predicted"/>
<name>A0ABT8BNU2_9HYPH</name>
<dbReference type="SUPFAM" id="SSF52218">
    <property type="entry name" value="Flavoproteins"/>
    <property type="match status" value="1"/>
</dbReference>
<reference evidence="2" key="1">
    <citation type="journal article" date="2019" name="Int. J. Syst. Evol. Microbiol.">
        <title>The Global Catalogue of Microorganisms (GCM) 10K type strain sequencing project: providing services to taxonomists for standard genome sequencing and annotation.</title>
        <authorList>
            <consortium name="The Broad Institute Genomics Platform"/>
            <consortium name="The Broad Institute Genome Sequencing Center for Infectious Disease"/>
            <person name="Wu L."/>
            <person name="Ma J."/>
        </authorList>
    </citation>
    <scope>NUCLEOTIDE SEQUENCE [LARGE SCALE GENOMIC DNA]</scope>
    <source>
        <strain evidence="2">CECT 7069</strain>
    </source>
</reference>
<protein>
    <recommendedName>
        <fullName evidence="3">Flavodoxin</fullName>
    </recommendedName>
</protein>
<dbReference type="InterPro" id="IPR029039">
    <property type="entry name" value="Flavoprotein-like_sf"/>
</dbReference>
<accession>A0ABT8BNU2</accession>
<keyword evidence="2" id="KW-1185">Reference proteome</keyword>
<evidence type="ECO:0000313" key="2">
    <source>
        <dbReference type="Proteomes" id="UP001224644"/>
    </source>
</evidence>
<dbReference type="RefSeq" id="WP_238227361.1">
    <property type="nucleotide sequence ID" value="NZ_BPQD01000027.1"/>
</dbReference>
<gene>
    <name evidence="1" type="ORF">QWZ12_20515</name>
</gene>